<dbReference type="Pfam" id="PF20901">
    <property type="entry name" value="Sf6_terminase"/>
    <property type="match status" value="1"/>
</dbReference>
<evidence type="ECO:0000313" key="2">
    <source>
        <dbReference type="Proteomes" id="UP000316313"/>
    </source>
</evidence>
<evidence type="ECO:0000313" key="1">
    <source>
        <dbReference type="EMBL" id="QDH17419.1"/>
    </source>
</evidence>
<dbReference type="Gene3D" id="1.10.10.60">
    <property type="entry name" value="Homeodomain-like"/>
    <property type="match status" value="1"/>
</dbReference>
<organism evidence="1 2">
    <name type="scientific">Swingsia samuiensis</name>
    <dbReference type="NCBI Taxonomy" id="1293412"/>
    <lineage>
        <taxon>Bacteria</taxon>
        <taxon>Pseudomonadati</taxon>
        <taxon>Pseudomonadota</taxon>
        <taxon>Alphaproteobacteria</taxon>
        <taxon>Acetobacterales</taxon>
        <taxon>Acetobacteraceae</taxon>
        <taxon>Swingsia</taxon>
    </lineage>
</organism>
<name>A0A4Y6UIH1_9PROT</name>
<dbReference type="KEGG" id="ssam:E3D00_07460"/>
<dbReference type="AlphaFoldDB" id="A0A4Y6UIH1"/>
<keyword evidence="1" id="KW-0378">Hydrolase</keyword>
<protein>
    <submittedName>
        <fullName evidence="1">Ubiquitin carboxyl-hydrolase</fullName>
    </submittedName>
</protein>
<gene>
    <name evidence="1" type="ORF">E3D00_07460</name>
</gene>
<reference evidence="1 2" key="1">
    <citation type="submission" date="2019-03" db="EMBL/GenBank/DDBJ databases">
        <title>The complete genome sequence of Swingsia samuiensis NBRC107927(T).</title>
        <authorList>
            <person name="Chua K.-O."/>
            <person name="Chan K.-G."/>
            <person name="See-Too W.-S."/>
        </authorList>
    </citation>
    <scope>NUCLEOTIDE SEQUENCE [LARGE SCALE GENOMIC DNA]</scope>
    <source>
        <strain evidence="1 2">AH83</strain>
    </source>
</reference>
<dbReference type="RefSeq" id="WP_141461349.1">
    <property type="nucleotide sequence ID" value="NZ_CP038141.1"/>
</dbReference>
<accession>A0A4Y6UIH1</accession>
<dbReference type="EMBL" id="CP038141">
    <property type="protein sequence ID" value="QDH17419.1"/>
    <property type="molecule type" value="Genomic_DNA"/>
</dbReference>
<dbReference type="OrthoDB" id="7573036at2"/>
<dbReference type="Proteomes" id="UP000316313">
    <property type="component" value="Chromosome"/>
</dbReference>
<proteinExistence type="predicted"/>
<dbReference type="GO" id="GO:0016787">
    <property type="term" value="F:hydrolase activity"/>
    <property type="evidence" value="ECO:0007669"/>
    <property type="project" value="UniProtKB-KW"/>
</dbReference>
<sequence length="142" mass="15936">MAKAVKKRASPVTITESLWVEILKLISEGETLRSISERDGMPVWETIRRYSQKDSYTIAQYAHARACAADAFEDRLLQEMNNPDPAIARVRCDTLKWIMARRAPKQYGDKITTEHTGANGAALASPTLILRMSQPNDQSNTD</sequence>
<keyword evidence="2" id="KW-1185">Reference proteome</keyword>
<dbReference type="InterPro" id="IPR048683">
    <property type="entry name" value="Sf6_terminase"/>
</dbReference>